<name>A0A644ZKG3_9ZZZZ</name>
<sequence length="95" mass="10668">MRKMRDQVVVDSVREGKNGSFYAEFQIMGGSISVAVDKQTAEIVKPMIGQPAIAVFQMRPRSQVVFGDRSVTMFEPVAFLEFERKQPGFIPGQNK</sequence>
<accession>A0A644ZKG3</accession>
<reference evidence="1" key="1">
    <citation type="submission" date="2019-08" db="EMBL/GenBank/DDBJ databases">
        <authorList>
            <person name="Kucharzyk K."/>
            <person name="Murdoch R.W."/>
            <person name="Higgins S."/>
            <person name="Loffler F."/>
        </authorList>
    </citation>
    <scope>NUCLEOTIDE SEQUENCE</scope>
</reference>
<dbReference type="AlphaFoldDB" id="A0A644ZKG3"/>
<protein>
    <submittedName>
        <fullName evidence="1">Uncharacterized protein</fullName>
    </submittedName>
</protein>
<evidence type="ECO:0000313" key="1">
    <source>
        <dbReference type="EMBL" id="MPM41217.1"/>
    </source>
</evidence>
<organism evidence="1">
    <name type="scientific">bioreactor metagenome</name>
    <dbReference type="NCBI Taxonomy" id="1076179"/>
    <lineage>
        <taxon>unclassified sequences</taxon>
        <taxon>metagenomes</taxon>
        <taxon>ecological metagenomes</taxon>
    </lineage>
</organism>
<gene>
    <name evidence="1" type="ORF">SDC9_87867</name>
</gene>
<dbReference type="EMBL" id="VSSQ01009287">
    <property type="protein sequence ID" value="MPM41217.1"/>
    <property type="molecule type" value="Genomic_DNA"/>
</dbReference>
<proteinExistence type="predicted"/>
<comment type="caution">
    <text evidence="1">The sequence shown here is derived from an EMBL/GenBank/DDBJ whole genome shotgun (WGS) entry which is preliminary data.</text>
</comment>